<feature type="transmembrane region" description="Helical" evidence="1">
    <location>
        <begin position="206"/>
        <end position="229"/>
    </location>
</feature>
<keyword evidence="3" id="KW-1185">Reference proteome</keyword>
<dbReference type="AlphaFoldDB" id="A0AAD9DSS7"/>
<organism evidence="2 3">
    <name type="scientific">Electrophorus voltai</name>
    <dbReference type="NCBI Taxonomy" id="2609070"/>
    <lineage>
        <taxon>Eukaryota</taxon>
        <taxon>Metazoa</taxon>
        <taxon>Chordata</taxon>
        <taxon>Craniata</taxon>
        <taxon>Vertebrata</taxon>
        <taxon>Euteleostomi</taxon>
        <taxon>Actinopterygii</taxon>
        <taxon>Neopterygii</taxon>
        <taxon>Teleostei</taxon>
        <taxon>Ostariophysi</taxon>
        <taxon>Gymnotiformes</taxon>
        <taxon>Gymnotoidei</taxon>
        <taxon>Gymnotidae</taxon>
        <taxon>Electrophorus</taxon>
    </lineage>
</organism>
<evidence type="ECO:0000313" key="3">
    <source>
        <dbReference type="Proteomes" id="UP001239994"/>
    </source>
</evidence>
<comment type="caution">
    <text evidence="2">The sequence shown here is derived from an EMBL/GenBank/DDBJ whole genome shotgun (WGS) entry which is preliminary data.</text>
</comment>
<keyword evidence="1" id="KW-1133">Transmembrane helix</keyword>
<feature type="transmembrane region" description="Helical" evidence="1">
    <location>
        <begin position="33"/>
        <end position="54"/>
    </location>
</feature>
<gene>
    <name evidence="2" type="ORF">P4O66_012611</name>
</gene>
<proteinExistence type="predicted"/>
<accession>A0AAD9DSS7</accession>
<reference evidence="2" key="1">
    <citation type="submission" date="2023-03" db="EMBL/GenBank/DDBJ databases">
        <title>Electrophorus voltai genome.</title>
        <authorList>
            <person name="Bian C."/>
        </authorList>
    </citation>
    <scope>NUCLEOTIDE SEQUENCE</scope>
    <source>
        <strain evidence="2">CB-2022</strain>
        <tissue evidence="2">Muscle</tissue>
    </source>
</reference>
<name>A0AAD9DSS7_9TELE</name>
<evidence type="ECO:0000256" key="1">
    <source>
        <dbReference type="SAM" id="Phobius"/>
    </source>
</evidence>
<feature type="transmembrane region" description="Helical" evidence="1">
    <location>
        <begin position="235"/>
        <end position="258"/>
    </location>
</feature>
<dbReference type="EMBL" id="JAROKS010000019">
    <property type="protein sequence ID" value="KAK1792676.1"/>
    <property type="molecule type" value="Genomic_DNA"/>
</dbReference>
<keyword evidence="1" id="KW-0812">Transmembrane</keyword>
<keyword evidence="1" id="KW-0472">Membrane</keyword>
<feature type="transmembrane region" description="Helical" evidence="1">
    <location>
        <begin position="165"/>
        <end position="185"/>
    </location>
</feature>
<dbReference type="Proteomes" id="UP001239994">
    <property type="component" value="Unassembled WGS sequence"/>
</dbReference>
<evidence type="ECO:0000313" key="2">
    <source>
        <dbReference type="EMBL" id="KAK1792676.1"/>
    </source>
</evidence>
<protein>
    <submittedName>
        <fullName evidence="2">Uncharacterized protein</fullName>
    </submittedName>
</protein>
<sequence>MAHVLFSNLPAYYRFSGPDIDQARVAGKKTLSIVFITGSCASVIALLWAGHVLWRHLKSGGQISALIIMLLLNDLLELLLNIYVVTKLLQDENCWYKSMTCKILSSSWSGSRIFGLHLHPVVALESVLYLRHPPCSTHVFFPSCSITVSIIAFFCFVLCEVFSLTAIFVLSLSLLIAITATTGIITCRMPAHTDDIPYRTKKPHPVVLALVVFTVVTYISFVLVIIFWWEYWEMWVITIAVISLTKISDPLLCGMVYWTQRS</sequence>
<feature type="transmembrane region" description="Helical" evidence="1">
    <location>
        <begin position="139"/>
        <end position="159"/>
    </location>
</feature>
<feature type="transmembrane region" description="Helical" evidence="1">
    <location>
        <begin position="66"/>
        <end position="86"/>
    </location>
</feature>